<name>X1KUW0_9ZZZZ</name>
<sequence length="173" mass="19289">MKKLLLIILIGVFIVLKPINAIIKDSIGNIIHRGSVVTGIIATDNGDGSYDVFISESDRAYPKVRTLSQNPDLAVGDKVRILHKDGNKELPIILPPVTLVPSIIRRYALIIAYPNELKVFDMEGTELYLLTTGNLSIINTSYPSPCFYLASLSYINHMNYFLYNPILIVSYFG</sequence>
<accession>X1KUW0</accession>
<comment type="caution">
    <text evidence="1">The sequence shown here is derived from an EMBL/GenBank/DDBJ whole genome shotgun (WGS) entry which is preliminary data.</text>
</comment>
<organism evidence="1">
    <name type="scientific">marine sediment metagenome</name>
    <dbReference type="NCBI Taxonomy" id="412755"/>
    <lineage>
        <taxon>unclassified sequences</taxon>
        <taxon>metagenomes</taxon>
        <taxon>ecological metagenomes</taxon>
    </lineage>
</organism>
<evidence type="ECO:0000313" key="1">
    <source>
        <dbReference type="EMBL" id="GAH85773.1"/>
    </source>
</evidence>
<feature type="non-terminal residue" evidence="1">
    <location>
        <position position="173"/>
    </location>
</feature>
<dbReference type="AlphaFoldDB" id="X1KUW0"/>
<proteinExistence type="predicted"/>
<dbReference type="EMBL" id="BARU01042517">
    <property type="protein sequence ID" value="GAH85773.1"/>
    <property type="molecule type" value="Genomic_DNA"/>
</dbReference>
<protein>
    <submittedName>
        <fullName evidence="1">Uncharacterized protein</fullName>
    </submittedName>
</protein>
<reference evidence="1" key="1">
    <citation type="journal article" date="2014" name="Front. Microbiol.">
        <title>High frequency of phylogenetically diverse reductive dehalogenase-homologous genes in deep subseafloor sedimentary metagenomes.</title>
        <authorList>
            <person name="Kawai M."/>
            <person name="Futagami T."/>
            <person name="Toyoda A."/>
            <person name="Takaki Y."/>
            <person name="Nishi S."/>
            <person name="Hori S."/>
            <person name="Arai W."/>
            <person name="Tsubouchi T."/>
            <person name="Morono Y."/>
            <person name="Uchiyama I."/>
            <person name="Ito T."/>
            <person name="Fujiyama A."/>
            <person name="Inagaki F."/>
            <person name="Takami H."/>
        </authorList>
    </citation>
    <scope>NUCLEOTIDE SEQUENCE</scope>
    <source>
        <strain evidence="1">Expedition CK06-06</strain>
    </source>
</reference>
<gene>
    <name evidence="1" type="ORF">S03H2_65311</name>
</gene>